<dbReference type="SMART" id="SM00248">
    <property type="entry name" value="ANK"/>
    <property type="match status" value="5"/>
</dbReference>
<feature type="repeat" description="ANK" evidence="3">
    <location>
        <begin position="219"/>
        <end position="251"/>
    </location>
</feature>
<dbReference type="Proteomes" id="UP000039046">
    <property type="component" value="Unassembled WGS sequence"/>
</dbReference>
<organism evidence="4 5">
    <name type="scientific">[Torrubiella] hemipterigena</name>
    <dbReference type="NCBI Taxonomy" id="1531966"/>
    <lineage>
        <taxon>Eukaryota</taxon>
        <taxon>Fungi</taxon>
        <taxon>Dikarya</taxon>
        <taxon>Ascomycota</taxon>
        <taxon>Pezizomycotina</taxon>
        <taxon>Sordariomycetes</taxon>
        <taxon>Hypocreomycetidae</taxon>
        <taxon>Hypocreales</taxon>
        <taxon>Clavicipitaceae</taxon>
        <taxon>Clavicipitaceae incertae sedis</taxon>
        <taxon>'Torrubiella' clade</taxon>
    </lineage>
</organism>
<dbReference type="OrthoDB" id="341259at2759"/>
<evidence type="ECO:0000256" key="3">
    <source>
        <dbReference type="PROSITE-ProRule" id="PRU00023"/>
    </source>
</evidence>
<dbReference type="EMBL" id="CDHN01000001">
    <property type="protein sequence ID" value="CEJ82940.1"/>
    <property type="molecule type" value="Genomic_DNA"/>
</dbReference>
<gene>
    <name evidence="4" type="ORF">VHEMI02979</name>
</gene>
<dbReference type="AlphaFoldDB" id="A0A0A1T9R7"/>
<evidence type="ECO:0000256" key="1">
    <source>
        <dbReference type="ARBA" id="ARBA00022737"/>
    </source>
</evidence>
<reference evidence="4 5" key="1">
    <citation type="journal article" date="2015" name="Genome Announc.">
        <title>Draft Genome Sequence and Gene Annotation of the Entomopathogenic Fungus Verticillium hemipterigenum.</title>
        <authorList>
            <person name="Horn F."/>
            <person name="Habel A."/>
            <person name="Scharf D.H."/>
            <person name="Dworschak J."/>
            <person name="Brakhage A.A."/>
            <person name="Guthke R."/>
            <person name="Hertweck C."/>
            <person name="Linde J."/>
        </authorList>
    </citation>
    <scope>NUCLEOTIDE SEQUENCE [LARGE SCALE GENOMIC DNA]</scope>
</reference>
<dbReference type="Pfam" id="PF13637">
    <property type="entry name" value="Ank_4"/>
    <property type="match status" value="1"/>
</dbReference>
<dbReference type="STRING" id="1531966.A0A0A1T9R7"/>
<dbReference type="PANTHER" id="PTHR24161">
    <property type="entry name" value="ANK_REP_REGION DOMAIN-CONTAINING PROTEIN-RELATED"/>
    <property type="match status" value="1"/>
</dbReference>
<keyword evidence="2 3" id="KW-0040">ANK repeat</keyword>
<dbReference type="Pfam" id="PF12796">
    <property type="entry name" value="Ank_2"/>
    <property type="match status" value="1"/>
</dbReference>
<keyword evidence="1" id="KW-0677">Repeat</keyword>
<dbReference type="InterPro" id="IPR036770">
    <property type="entry name" value="Ankyrin_rpt-contain_sf"/>
</dbReference>
<dbReference type="PROSITE" id="PS50088">
    <property type="entry name" value="ANK_REPEAT"/>
    <property type="match status" value="3"/>
</dbReference>
<dbReference type="InterPro" id="IPR002110">
    <property type="entry name" value="Ankyrin_rpt"/>
</dbReference>
<name>A0A0A1T9R7_9HYPO</name>
<dbReference type="SUPFAM" id="SSF48403">
    <property type="entry name" value="Ankyrin repeat"/>
    <property type="match status" value="1"/>
</dbReference>
<dbReference type="Gene3D" id="1.25.40.20">
    <property type="entry name" value="Ankyrin repeat-containing domain"/>
    <property type="match status" value="4"/>
</dbReference>
<proteinExistence type="predicted"/>
<dbReference type="PRINTS" id="PR01415">
    <property type="entry name" value="ANKYRIN"/>
</dbReference>
<feature type="repeat" description="ANK" evidence="3">
    <location>
        <begin position="58"/>
        <end position="90"/>
    </location>
</feature>
<accession>A0A0A1T9R7</accession>
<feature type="repeat" description="ANK" evidence="3">
    <location>
        <begin position="19"/>
        <end position="42"/>
    </location>
</feature>
<sequence>MGIRLLLDHGVDVMARDTAGNTPLHYAAFGANAQVLRLMMNKVPAFASLLIINLKNDGGETLLHWATAGKNYEIVSYLLSEGAEVNAVNDNGWTPLLCAIVPSPATEISGPGSKLHIVVETANLLLEHGADACVGSAEGWTPLHLIAAHTDTGESDLMTELAADLIARGSPMTQRAAKQPPFEFTISGGSDLDNLNVGIWGSRAATYASEGGDPHVELQAATLLHWAAHYGAVGTASVLKTPGADIQAKNSRGHFPGHLGVESRRLSTSRPHADIRLLQLLATDGIPGLQFYTELD</sequence>
<dbReference type="PANTHER" id="PTHR24161:SF121">
    <property type="entry name" value="M-PHASE PHOSPHOPROTEIN 8"/>
    <property type="match status" value="1"/>
</dbReference>
<dbReference type="HOGENOM" id="CLU_940681_0_0_1"/>
<keyword evidence="5" id="KW-1185">Reference proteome</keyword>
<evidence type="ECO:0000313" key="5">
    <source>
        <dbReference type="Proteomes" id="UP000039046"/>
    </source>
</evidence>
<evidence type="ECO:0000256" key="2">
    <source>
        <dbReference type="ARBA" id="ARBA00023043"/>
    </source>
</evidence>
<dbReference type="PROSITE" id="PS50297">
    <property type="entry name" value="ANK_REP_REGION"/>
    <property type="match status" value="2"/>
</dbReference>
<evidence type="ECO:0000313" key="4">
    <source>
        <dbReference type="EMBL" id="CEJ82940.1"/>
    </source>
</evidence>
<protein>
    <submittedName>
        <fullName evidence="4">Uncharacterized protein</fullName>
    </submittedName>
</protein>